<accession>A0AAP2YX30</accession>
<dbReference type="PANTHER" id="PTHR44520:SF2">
    <property type="entry name" value="RESPONSE REGULATOR RCP1"/>
    <property type="match status" value="1"/>
</dbReference>
<organism evidence="3 4">
    <name type="scientific">Natronoglomus mannanivorans</name>
    <dbReference type="NCBI Taxonomy" id="2979990"/>
    <lineage>
        <taxon>Archaea</taxon>
        <taxon>Methanobacteriati</taxon>
        <taxon>Methanobacteriota</taxon>
        <taxon>Stenosarchaea group</taxon>
        <taxon>Halobacteria</taxon>
        <taxon>Halobacteriales</taxon>
        <taxon>Natrialbaceae</taxon>
        <taxon>Natronoglomus</taxon>
    </lineage>
</organism>
<name>A0AAP2YX30_9EURY</name>
<dbReference type="InterPro" id="IPR001789">
    <property type="entry name" value="Sig_transdc_resp-reg_receiver"/>
</dbReference>
<dbReference type="Pfam" id="PF00072">
    <property type="entry name" value="Response_reg"/>
    <property type="match status" value="1"/>
</dbReference>
<sequence>MDSPNCFGTLLLIEDNPGDVRLIREMLKEGPLDPTVHAVSAGSEAIDFLRRTGDYDDAPRPDLILLDLHLPRMDGEDVLEEVTEEIAEIPVVVLSGSLQGADRKLEEIGDQIDACLEKPLDSDDFVELSRSLQDSSH</sequence>
<dbReference type="SMART" id="SM00448">
    <property type="entry name" value="REC"/>
    <property type="match status" value="1"/>
</dbReference>
<dbReference type="EMBL" id="JAOPKA010000002">
    <property type="protein sequence ID" value="MCU4740583.1"/>
    <property type="molecule type" value="Genomic_DNA"/>
</dbReference>
<reference evidence="3" key="1">
    <citation type="submission" date="2022-09" db="EMBL/GenBank/DDBJ databases">
        <title>Enrichment on poylsaccharides allowed isolation of novel metabolic and taxonomic groups of Haloarchaea.</title>
        <authorList>
            <person name="Sorokin D.Y."/>
            <person name="Elcheninov A.G."/>
            <person name="Khizhniak T.V."/>
            <person name="Kolganova T.V."/>
            <person name="Kublanov I.V."/>
        </authorList>
    </citation>
    <scope>NUCLEOTIDE SEQUENCE</scope>
    <source>
        <strain evidence="3">AArc-xg1-1</strain>
    </source>
</reference>
<protein>
    <submittedName>
        <fullName evidence="3">Response regulator</fullName>
    </submittedName>
</protein>
<dbReference type="RefSeq" id="WP_338002429.1">
    <property type="nucleotide sequence ID" value="NZ_JAOPKA010000002.1"/>
</dbReference>
<evidence type="ECO:0000259" key="2">
    <source>
        <dbReference type="PROSITE" id="PS50110"/>
    </source>
</evidence>
<dbReference type="CDD" id="cd17557">
    <property type="entry name" value="REC_Rcp-like"/>
    <property type="match status" value="1"/>
</dbReference>
<proteinExistence type="predicted"/>
<keyword evidence="1" id="KW-0597">Phosphoprotein</keyword>
<dbReference type="Proteomes" id="UP001321018">
    <property type="component" value="Unassembled WGS sequence"/>
</dbReference>
<feature type="domain" description="Response regulatory" evidence="2">
    <location>
        <begin position="9"/>
        <end position="133"/>
    </location>
</feature>
<comment type="caution">
    <text evidence="3">The sequence shown here is derived from an EMBL/GenBank/DDBJ whole genome shotgun (WGS) entry which is preliminary data.</text>
</comment>
<dbReference type="Gene3D" id="3.40.50.2300">
    <property type="match status" value="1"/>
</dbReference>
<dbReference type="InterPro" id="IPR011006">
    <property type="entry name" value="CheY-like_superfamily"/>
</dbReference>
<feature type="modified residue" description="4-aspartylphosphate" evidence="1">
    <location>
        <position position="67"/>
    </location>
</feature>
<dbReference type="InterPro" id="IPR052893">
    <property type="entry name" value="TCS_response_regulator"/>
</dbReference>
<dbReference type="PROSITE" id="PS50110">
    <property type="entry name" value="RESPONSE_REGULATORY"/>
    <property type="match status" value="1"/>
</dbReference>
<evidence type="ECO:0000256" key="1">
    <source>
        <dbReference type="PROSITE-ProRule" id="PRU00169"/>
    </source>
</evidence>
<gene>
    <name evidence="3" type="ORF">OB960_04115</name>
</gene>
<evidence type="ECO:0000313" key="4">
    <source>
        <dbReference type="Proteomes" id="UP001321018"/>
    </source>
</evidence>
<dbReference type="SUPFAM" id="SSF52172">
    <property type="entry name" value="CheY-like"/>
    <property type="match status" value="1"/>
</dbReference>
<dbReference type="PANTHER" id="PTHR44520">
    <property type="entry name" value="RESPONSE REGULATOR RCP1-RELATED"/>
    <property type="match status" value="1"/>
</dbReference>
<dbReference type="GO" id="GO:0000160">
    <property type="term" value="P:phosphorelay signal transduction system"/>
    <property type="evidence" value="ECO:0007669"/>
    <property type="project" value="InterPro"/>
</dbReference>
<evidence type="ECO:0000313" key="3">
    <source>
        <dbReference type="EMBL" id="MCU4740583.1"/>
    </source>
</evidence>
<dbReference type="AlphaFoldDB" id="A0AAP2YX30"/>